<dbReference type="RefSeq" id="WP_151110381.1">
    <property type="nucleotide sequence ID" value="NZ_WKJQ01000001.1"/>
</dbReference>
<feature type="transmembrane region" description="Helical" evidence="1">
    <location>
        <begin position="21"/>
        <end position="44"/>
    </location>
</feature>
<reference evidence="2 3" key="1">
    <citation type="submission" date="2019-11" db="EMBL/GenBank/DDBJ databases">
        <title>Whole genome sequence of Haloferax sp. MBLA0078.</title>
        <authorList>
            <person name="Seo M.-J."/>
            <person name="Cho E.-S."/>
        </authorList>
    </citation>
    <scope>NUCLEOTIDE SEQUENCE [LARGE SCALE GENOMIC DNA]</scope>
    <source>
        <strain evidence="2 3">MBLA0078</strain>
    </source>
</reference>
<keyword evidence="3" id="KW-1185">Reference proteome</keyword>
<protein>
    <submittedName>
        <fullName evidence="2">Uncharacterized protein</fullName>
    </submittedName>
</protein>
<keyword evidence="1" id="KW-1133">Transmembrane helix</keyword>
<evidence type="ECO:0000256" key="1">
    <source>
        <dbReference type="SAM" id="Phobius"/>
    </source>
</evidence>
<dbReference type="Pfam" id="PF23922">
    <property type="entry name" value="DUF7261"/>
    <property type="match status" value="1"/>
</dbReference>
<dbReference type="Proteomes" id="UP000443423">
    <property type="component" value="Unassembled WGS sequence"/>
</dbReference>
<evidence type="ECO:0000313" key="2">
    <source>
        <dbReference type="EMBL" id="MRW96200.1"/>
    </source>
</evidence>
<sequence length="180" mass="18443">MSRRCGERRSRTGLSGDGRGQLVLVSGAVVVVALFSLLVVHAQLAPVGGGSPPPIDDVATATDDAVEAATAGVAGRYDWAARESAVGDFDSRLDPNLVRIERAYTGDGGVALSTNDSAAAGWALRNCPDGPAREFGSCVADDGVVVQERAGETAIVAVAIDVVVATPETKTDLTLVVRPE</sequence>
<evidence type="ECO:0000313" key="3">
    <source>
        <dbReference type="Proteomes" id="UP000443423"/>
    </source>
</evidence>
<dbReference type="EMBL" id="WKJQ01000001">
    <property type="protein sequence ID" value="MRW96200.1"/>
    <property type="molecule type" value="Genomic_DNA"/>
</dbReference>
<keyword evidence="1" id="KW-0472">Membrane</keyword>
<dbReference type="AlphaFoldDB" id="A0A6A8G4P2"/>
<keyword evidence="1" id="KW-0812">Transmembrane</keyword>
<name>A0A6A8G4P2_9EURY</name>
<comment type="caution">
    <text evidence="2">The sequence shown here is derived from an EMBL/GenBank/DDBJ whole genome shotgun (WGS) entry which is preliminary data.</text>
</comment>
<dbReference type="InterPro" id="IPR055685">
    <property type="entry name" value="DUF7261"/>
</dbReference>
<accession>A0A6A8G4P2</accession>
<proteinExistence type="predicted"/>
<organism evidence="2 3">
    <name type="scientific">Haloferax marinum</name>
    <dbReference type="NCBI Taxonomy" id="2666143"/>
    <lineage>
        <taxon>Archaea</taxon>
        <taxon>Methanobacteriati</taxon>
        <taxon>Methanobacteriota</taxon>
        <taxon>Stenosarchaea group</taxon>
        <taxon>Halobacteria</taxon>
        <taxon>Halobacteriales</taxon>
        <taxon>Haloferacaceae</taxon>
        <taxon>Haloferax</taxon>
    </lineage>
</organism>
<gene>
    <name evidence="2" type="ORF">GJR99_06370</name>
</gene>